<gene>
    <name evidence="2" type="ORF">XaplCFBP3122_20800</name>
</gene>
<feature type="region of interest" description="Disordered" evidence="1">
    <location>
        <begin position="74"/>
        <end position="94"/>
    </location>
</feature>
<dbReference type="Gene3D" id="2.180.10.10">
    <property type="entry name" value="RHS repeat-associated core"/>
    <property type="match status" value="1"/>
</dbReference>
<reference evidence="2 3" key="1">
    <citation type="submission" date="2016-08" db="EMBL/GenBank/DDBJ databases">
        <title>Evolution of the type three secretion system and type three effector repertoires in Xanthomonas.</title>
        <authorList>
            <person name="Merda D."/>
            <person name="Briand M."/>
            <person name="Bosis E."/>
            <person name="Rousseau C."/>
            <person name="Portier P."/>
            <person name="Jacques M.-A."/>
            <person name="Fischer-Le Saux M."/>
        </authorList>
    </citation>
    <scope>NUCLEOTIDE SEQUENCE [LARGE SCALE GENOMIC DNA]</scope>
    <source>
        <strain evidence="2 3">CFBP 3122</strain>
    </source>
</reference>
<evidence type="ECO:0000313" key="2">
    <source>
        <dbReference type="EMBL" id="PPT73371.1"/>
    </source>
</evidence>
<dbReference type="Gene3D" id="2.60.40.10">
    <property type="entry name" value="Immunoglobulins"/>
    <property type="match status" value="1"/>
</dbReference>
<dbReference type="InterPro" id="IPR013783">
    <property type="entry name" value="Ig-like_fold"/>
</dbReference>
<evidence type="ECO:0000313" key="3">
    <source>
        <dbReference type="Proteomes" id="UP000238270"/>
    </source>
</evidence>
<dbReference type="EMBL" id="MIGV01000062">
    <property type="protein sequence ID" value="PPT73371.1"/>
    <property type="molecule type" value="Genomic_DNA"/>
</dbReference>
<evidence type="ECO:0000256" key="1">
    <source>
        <dbReference type="SAM" id="MobiDB-lite"/>
    </source>
</evidence>
<dbReference type="InterPro" id="IPR006530">
    <property type="entry name" value="YD"/>
</dbReference>
<dbReference type="AlphaFoldDB" id="A0A2S6YYZ6"/>
<dbReference type="NCBIfam" id="TIGR01643">
    <property type="entry name" value="YD_repeat_2x"/>
    <property type="match status" value="1"/>
</dbReference>
<dbReference type="Proteomes" id="UP000238270">
    <property type="component" value="Unassembled WGS sequence"/>
</dbReference>
<sequence>MPISHVSSLGSVDQTILSGIARQTTYSYTLHPNKLVASSVLDDPLEGSGDSLSASFSEKGELLAVKNSLGHSTSYGSYNNLGRPGTKTEPNGLTIEYSYDSRGRVLTERRSTSDGRNSNRNWQYNAGLLLRSSEVTGVTNNYFYNAARDLIGEFIKNSDGTYDSKELTLDAASNVTGFTVSRDNYPANTTIIGKITNVDADADFNYTIHGWACSTGYESPVNVHIYFNGAAGTGTFFTEVTASEPSEAGAIASCAITSTAHNFSLPLTIDQRRTYANQPIYIHGISPVGKDNALLANSGSLVVPAVVDSITAEIIGWTHPDHMVSGESTTITLQIRNTGNTTWQPGETYLAWGTTINSLSDSKALASSVPPGQIATFTWNWTAPELSTSTQSFNFAASMATSGSTWGPHTSTSITVEDLSGNCDGTRCEVPMVLPVE</sequence>
<accession>A0A2S6YYZ6</accession>
<organism evidence="2 3">
    <name type="scientific">Xanthomonas arboricola pv. populi</name>
    <dbReference type="NCBI Taxonomy" id="487823"/>
    <lineage>
        <taxon>Bacteria</taxon>
        <taxon>Pseudomonadati</taxon>
        <taxon>Pseudomonadota</taxon>
        <taxon>Gammaproteobacteria</taxon>
        <taxon>Lysobacterales</taxon>
        <taxon>Lysobacteraceae</taxon>
        <taxon>Xanthomonas</taxon>
    </lineage>
</organism>
<name>A0A2S6YYZ6_9XANT</name>
<protein>
    <submittedName>
        <fullName evidence="2">Uncharacterized protein</fullName>
    </submittedName>
</protein>
<proteinExistence type="predicted"/>
<comment type="caution">
    <text evidence="2">The sequence shown here is derived from an EMBL/GenBank/DDBJ whole genome shotgun (WGS) entry which is preliminary data.</text>
</comment>